<dbReference type="AlphaFoldDB" id="Q12RU4"/>
<dbReference type="KEGG" id="sdn:Sden_0540"/>
<dbReference type="OrthoDB" id="6263931at2"/>
<protein>
    <submittedName>
        <fullName evidence="1">Uncharacterized protein</fullName>
    </submittedName>
</protein>
<evidence type="ECO:0000313" key="1">
    <source>
        <dbReference type="EMBL" id="ABE53832.1"/>
    </source>
</evidence>
<dbReference type="STRING" id="318161.Sden_0540"/>
<evidence type="ECO:0000313" key="2">
    <source>
        <dbReference type="Proteomes" id="UP000001982"/>
    </source>
</evidence>
<proteinExistence type="predicted"/>
<dbReference type="HOGENOM" id="CLU_2059819_0_0_6"/>
<name>Q12RU4_SHEDO</name>
<gene>
    <name evidence="1" type="ordered locus">Sden_0540</name>
</gene>
<dbReference type="RefSeq" id="WP_011494998.1">
    <property type="nucleotide sequence ID" value="NC_007954.1"/>
</dbReference>
<sequence>MSSLEYKDLAPLFDFPRKRILQSMDVYHCPHAVFYNQRDERCITCHQGEECLWMNRNDALIALEEKPIDELKQQLLIAVDYIDANLTPHHLSRRDCDCDNCHWRNRVQQALNKDINTLKP</sequence>
<keyword evidence="2" id="KW-1185">Reference proteome</keyword>
<organism evidence="1 2">
    <name type="scientific">Shewanella denitrificans (strain OS217 / ATCC BAA-1090 / DSM 15013)</name>
    <dbReference type="NCBI Taxonomy" id="318161"/>
    <lineage>
        <taxon>Bacteria</taxon>
        <taxon>Pseudomonadati</taxon>
        <taxon>Pseudomonadota</taxon>
        <taxon>Gammaproteobacteria</taxon>
        <taxon>Alteromonadales</taxon>
        <taxon>Shewanellaceae</taxon>
        <taxon>Shewanella</taxon>
    </lineage>
</organism>
<dbReference type="Proteomes" id="UP000001982">
    <property type="component" value="Chromosome"/>
</dbReference>
<reference evidence="1 2" key="1">
    <citation type="submission" date="2006-03" db="EMBL/GenBank/DDBJ databases">
        <title>Complete sequence of Shewanella denitrificans OS217.</title>
        <authorList>
            <consortium name="US DOE Joint Genome Institute"/>
            <person name="Copeland A."/>
            <person name="Lucas S."/>
            <person name="Lapidus A."/>
            <person name="Barry K."/>
            <person name="Detter J.C."/>
            <person name="Glavina del Rio T."/>
            <person name="Hammon N."/>
            <person name="Israni S."/>
            <person name="Dalin E."/>
            <person name="Tice H."/>
            <person name="Pitluck S."/>
            <person name="Brettin T."/>
            <person name="Bruce D."/>
            <person name="Han C."/>
            <person name="Tapia R."/>
            <person name="Gilna P."/>
            <person name="Kiss H."/>
            <person name="Schmutz J."/>
            <person name="Larimer F."/>
            <person name="Land M."/>
            <person name="Hauser L."/>
            <person name="Kyrpides N."/>
            <person name="Lykidis A."/>
            <person name="Richardson P."/>
        </authorList>
    </citation>
    <scope>NUCLEOTIDE SEQUENCE [LARGE SCALE GENOMIC DNA]</scope>
    <source>
        <strain evidence="2">OS217 / ATCC BAA-1090 / DSM 15013</strain>
    </source>
</reference>
<accession>Q12RU4</accession>
<dbReference type="eggNOG" id="ENOG50341J0">
    <property type="taxonomic scope" value="Bacteria"/>
</dbReference>
<dbReference type="EMBL" id="CP000302">
    <property type="protein sequence ID" value="ABE53832.1"/>
    <property type="molecule type" value="Genomic_DNA"/>
</dbReference>